<proteinExistence type="predicted"/>
<organism evidence="1">
    <name type="scientific">Anguilla anguilla</name>
    <name type="common">European freshwater eel</name>
    <name type="synonym">Muraena anguilla</name>
    <dbReference type="NCBI Taxonomy" id="7936"/>
    <lineage>
        <taxon>Eukaryota</taxon>
        <taxon>Metazoa</taxon>
        <taxon>Chordata</taxon>
        <taxon>Craniata</taxon>
        <taxon>Vertebrata</taxon>
        <taxon>Euteleostomi</taxon>
        <taxon>Actinopterygii</taxon>
        <taxon>Neopterygii</taxon>
        <taxon>Teleostei</taxon>
        <taxon>Anguilliformes</taxon>
        <taxon>Anguillidae</taxon>
        <taxon>Anguilla</taxon>
    </lineage>
</organism>
<name>A0A0E9U7V3_ANGAN</name>
<sequence length="35" mass="4183">MMYNLNDRQLISVKTNVLNWLYNQSNVNLTKLNNL</sequence>
<dbReference type="AlphaFoldDB" id="A0A0E9U7V3"/>
<reference evidence="1" key="1">
    <citation type="submission" date="2014-11" db="EMBL/GenBank/DDBJ databases">
        <authorList>
            <person name="Amaro Gonzalez C."/>
        </authorList>
    </citation>
    <scope>NUCLEOTIDE SEQUENCE</scope>
</reference>
<protein>
    <submittedName>
        <fullName evidence="1">Uncharacterized protein</fullName>
    </submittedName>
</protein>
<accession>A0A0E9U7V3</accession>
<dbReference type="EMBL" id="GBXM01046651">
    <property type="protein sequence ID" value="JAH61926.1"/>
    <property type="molecule type" value="Transcribed_RNA"/>
</dbReference>
<evidence type="ECO:0000313" key="1">
    <source>
        <dbReference type="EMBL" id="JAH61926.1"/>
    </source>
</evidence>
<reference evidence="1" key="2">
    <citation type="journal article" date="2015" name="Fish Shellfish Immunol.">
        <title>Early steps in the European eel (Anguilla anguilla)-Vibrio vulnificus interaction in the gills: Role of the RtxA13 toxin.</title>
        <authorList>
            <person name="Callol A."/>
            <person name="Pajuelo D."/>
            <person name="Ebbesson L."/>
            <person name="Teles M."/>
            <person name="MacKenzie S."/>
            <person name="Amaro C."/>
        </authorList>
    </citation>
    <scope>NUCLEOTIDE SEQUENCE</scope>
</reference>